<keyword evidence="2" id="KW-1003">Cell membrane</keyword>
<keyword evidence="4 6" id="KW-1133">Transmembrane helix</keyword>
<feature type="transmembrane region" description="Helical" evidence="6">
    <location>
        <begin position="113"/>
        <end position="132"/>
    </location>
</feature>
<evidence type="ECO:0000313" key="8">
    <source>
        <dbReference type="EMBL" id="CAH3136983.1"/>
    </source>
</evidence>
<dbReference type="Gene3D" id="1.20.1070.10">
    <property type="entry name" value="Rhodopsin 7-helix transmembrane proteins"/>
    <property type="match status" value="1"/>
</dbReference>
<gene>
    <name evidence="8" type="ORF">PLOB_00038770</name>
</gene>
<dbReference type="SUPFAM" id="SSF81321">
    <property type="entry name" value="Family A G protein-coupled receptor-like"/>
    <property type="match status" value="1"/>
</dbReference>
<dbReference type="PRINTS" id="PR00237">
    <property type="entry name" value="GPCRRHODOPSN"/>
</dbReference>
<dbReference type="PANTHER" id="PTHR22750">
    <property type="entry name" value="G-PROTEIN COUPLED RECEPTOR"/>
    <property type="match status" value="1"/>
</dbReference>
<dbReference type="InterPro" id="IPR017452">
    <property type="entry name" value="GPCR_Rhodpsn_7TM"/>
</dbReference>
<evidence type="ECO:0000313" key="9">
    <source>
        <dbReference type="Proteomes" id="UP001159405"/>
    </source>
</evidence>
<sequence>MADLTNFTQDNSQKTFSGLFCKAEFTGKVHSELIFLSALNTFLSITAFLENTLILLALYKDTSLHPPSKLLFRNLAITDLLVGITAEPLYVVYLMSEVRERWDVCFYAQVSGLSASYILFSVSFLTMTAISVDRLLALSMGLRYRQVVTFKRVCVTIIGFWIYSIVYASSQFLNPVIPAWCQYIGTALCLFITFFAYTKIFFILRHNRIHVQTTTFQRQLNQAIPLNIARYRKAVYSALWVQVTLVVCYLPVAIMVALTSQRRIPISMYLTWQFTITVVFLNSSLNPLLYCWKIREVRQAVKETLRGLRCSSN</sequence>
<feature type="transmembrane region" description="Helical" evidence="6">
    <location>
        <begin position="33"/>
        <end position="59"/>
    </location>
</feature>
<accession>A0ABN8P7X4</accession>
<evidence type="ECO:0000256" key="3">
    <source>
        <dbReference type="ARBA" id="ARBA00022692"/>
    </source>
</evidence>
<evidence type="ECO:0000256" key="5">
    <source>
        <dbReference type="ARBA" id="ARBA00023136"/>
    </source>
</evidence>
<keyword evidence="3 6" id="KW-0812">Transmembrane</keyword>
<dbReference type="PROSITE" id="PS50262">
    <property type="entry name" value="G_PROTEIN_RECEP_F1_2"/>
    <property type="match status" value="1"/>
</dbReference>
<feature type="transmembrane region" description="Helical" evidence="6">
    <location>
        <begin position="153"/>
        <end position="170"/>
    </location>
</feature>
<dbReference type="EMBL" id="CALNXK010000058">
    <property type="protein sequence ID" value="CAH3136983.1"/>
    <property type="molecule type" value="Genomic_DNA"/>
</dbReference>
<evidence type="ECO:0000256" key="1">
    <source>
        <dbReference type="ARBA" id="ARBA00004651"/>
    </source>
</evidence>
<feature type="transmembrane region" description="Helical" evidence="6">
    <location>
        <begin position="71"/>
        <end position="93"/>
    </location>
</feature>
<keyword evidence="9" id="KW-1185">Reference proteome</keyword>
<organism evidence="8 9">
    <name type="scientific">Porites lobata</name>
    <dbReference type="NCBI Taxonomy" id="104759"/>
    <lineage>
        <taxon>Eukaryota</taxon>
        <taxon>Metazoa</taxon>
        <taxon>Cnidaria</taxon>
        <taxon>Anthozoa</taxon>
        <taxon>Hexacorallia</taxon>
        <taxon>Scleractinia</taxon>
        <taxon>Fungiina</taxon>
        <taxon>Poritidae</taxon>
        <taxon>Porites</taxon>
    </lineage>
</organism>
<protein>
    <recommendedName>
        <fullName evidence="7">G-protein coupled receptors family 1 profile domain-containing protein</fullName>
    </recommendedName>
</protein>
<feature type="domain" description="G-protein coupled receptors family 1 profile" evidence="7">
    <location>
        <begin position="50"/>
        <end position="290"/>
    </location>
</feature>
<keyword evidence="5 6" id="KW-0472">Membrane</keyword>
<dbReference type="CDD" id="cd00637">
    <property type="entry name" value="7tm_classA_rhodopsin-like"/>
    <property type="match status" value="1"/>
</dbReference>
<dbReference type="Pfam" id="PF00001">
    <property type="entry name" value="7tm_1"/>
    <property type="match status" value="1"/>
</dbReference>
<comment type="subcellular location">
    <subcellularLocation>
        <location evidence="1">Cell membrane</location>
        <topology evidence="1">Multi-pass membrane protein</topology>
    </subcellularLocation>
</comment>
<dbReference type="InterPro" id="IPR000276">
    <property type="entry name" value="GPCR_Rhodpsn"/>
</dbReference>
<evidence type="ECO:0000259" key="7">
    <source>
        <dbReference type="PROSITE" id="PS50262"/>
    </source>
</evidence>
<evidence type="ECO:0000256" key="2">
    <source>
        <dbReference type="ARBA" id="ARBA00022475"/>
    </source>
</evidence>
<dbReference type="Proteomes" id="UP001159405">
    <property type="component" value="Unassembled WGS sequence"/>
</dbReference>
<reference evidence="8 9" key="1">
    <citation type="submission" date="2022-05" db="EMBL/GenBank/DDBJ databases">
        <authorList>
            <consortium name="Genoscope - CEA"/>
            <person name="William W."/>
        </authorList>
    </citation>
    <scope>NUCLEOTIDE SEQUENCE [LARGE SCALE GENOMIC DNA]</scope>
</reference>
<feature type="transmembrane region" description="Helical" evidence="6">
    <location>
        <begin position="270"/>
        <end position="292"/>
    </location>
</feature>
<evidence type="ECO:0000256" key="6">
    <source>
        <dbReference type="SAM" id="Phobius"/>
    </source>
</evidence>
<proteinExistence type="predicted"/>
<comment type="caution">
    <text evidence="8">The sequence shown here is derived from an EMBL/GenBank/DDBJ whole genome shotgun (WGS) entry which is preliminary data.</text>
</comment>
<feature type="transmembrane region" description="Helical" evidence="6">
    <location>
        <begin position="182"/>
        <end position="204"/>
    </location>
</feature>
<name>A0ABN8P7X4_9CNID</name>
<feature type="transmembrane region" description="Helical" evidence="6">
    <location>
        <begin position="234"/>
        <end position="258"/>
    </location>
</feature>
<evidence type="ECO:0000256" key="4">
    <source>
        <dbReference type="ARBA" id="ARBA00022989"/>
    </source>
</evidence>